<dbReference type="VEuPathDB" id="GiardiaDB:SS50377_26997"/>
<accession>V6LTC6</accession>
<protein>
    <submittedName>
        <fullName evidence="2">Uncharacterized protein</fullName>
    </submittedName>
</protein>
<reference evidence="2 3" key="1">
    <citation type="journal article" date="2014" name="PLoS Genet.">
        <title>The Genome of Spironucleus salmonicida Highlights a Fish Pathogen Adapted to Fluctuating Environments.</title>
        <authorList>
            <person name="Xu F."/>
            <person name="Jerlstrom-Hultqvist J."/>
            <person name="Einarsson E."/>
            <person name="Astvaldsson A."/>
            <person name="Svard S.G."/>
            <person name="Andersson J.O."/>
        </authorList>
    </citation>
    <scope>NUCLEOTIDE SEQUENCE</scope>
    <source>
        <strain evidence="3">ATCC 50377</strain>
    </source>
</reference>
<evidence type="ECO:0000256" key="1">
    <source>
        <dbReference type="SAM" id="MobiDB-lite"/>
    </source>
</evidence>
<name>V6LTC6_9EUKA</name>
<dbReference type="AlphaFoldDB" id="V6LTC6"/>
<evidence type="ECO:0000313" key="2">
    <source>
        <dbReference type="EMBL" id="EST47508.1"/>
    </source>
</evidence>
<sequence>MNRPMSGLRKQIQQEDQQKCSANSNIISNFMFENFKLPNYVPIDAAAIDVAQPNALQLIAKKVLVLEQNQIEINECVNKIVNLGDDQEDWESKINNIVQKLFNSYMAKGVNGKFLEADQKISEIQQFLEFPNGSKISCVNLAERIADVEMHVFSDSMKLLKDDYQQIKKLLTDIQQRIHSNEAGKEPKEPKEPKEGNE</sequence>
<reference evidence="3" key="2">
    <citation type="submission" date="2020-12" db="EMBL/GenBank/DDBJ databases">
        <title>New Spironucleus salmonicida genome in near-complete chromosomes.</title>
        <authorList>
            <person name="Xu F."/>
            <person name="Kurt Z."/>
            <person name="Jimenez-Gonzalez A."/>
            <person name="Astvaldsson A."/>
            <person name="Andersson J.O."/>
            <person name="Svard S.G."/>
        </authorList>
    </citation>
    <scope>NUCLEOTIDE SEQUENCE</scope>
    <source>
        <strain evidence="3">ATCC 50377</strain>
    </source>
</reference>
<proteinExistence type="predicted"/>
<dbReference type="EMBL" id="KI546040">
    <property type="protein sequence ID" value="EST47508.1"/>
    <property type="molecule type" value="Genomic_DNA"/>
</dbReference>
<evidence type="ECO:0000313" key="3">
    <source>
        <dbReference type="EMBL" id="KAH0570711.1"/>
    </source>
</evidence>
<dbReference type="EMBL" id="AUWU02000007">
    <property type="protein sequence ID" value="KAH0570711.1"/>
    <property type="molecule type" value="Genomic_DNA"/>
</dbReference>
<feature type="compositionally biased region" description="Basic and acidic residues" evidence="1">
    <location>
        <begin position="179"/>
        <end position="198"/>
    </location>
</feature>
<organism evidence="2">
    <name type="scientific">Spironucleus salmonicida</name>
    <dbReference type="NCBI Taxonomy" id="348837"/>
    <lineage>
        <taxon>Eukaryota</taxon>
        <taxon>Metamonada</taxon>
        <taxon>Diplomonadida</taxon>
        <taxon>Hexamitidae</taxon>
        <taxon>Hexamitinae</taxon>
        <taxon>Spironucleus</taxon>
    </lineage>
</organism>
<gene>
    <name evidence="2" type="ORF">SS50377_12494</name>
    <name evidence="3" type="ORF">SS50377_26997</name>
</gene>
<feature type="region of interest" description="Disordered" evidence="1">
    <location>
        <begin position="176"/>
        <end position="198"/>
    </location>
</feature>
<keyword evidence="4" id="KW-1185">Reference proteome</keyword>
<dbReference type="Proteomes" id="UP000018208">
    <property type="component" value="Unassembled WGS sequence"/>
</dbReference>
<evidence type="ECO:0000313" key="4">
    <source>
        <dbReference type="Proteomes" id="UP000018208"/>
    </source>
</evidence>